<gene>
    <name evidence="1" type="ORF">CR513_45674</name>
</gene>
<keyword evidence="2" id="KW-1185">Reference proteome</keyword>
<sequence>MKHHIKDHSLYGIDIIDELVEDYMCDGDIECSSCARIRVAITKRPVVEKVATVVEAESNSGNRIHNQMQADVVTQNLRCKVLTTLGAGRVAFVPIVKVFWFNHSCHSPYQPPVFLWQSPKVRPLPYRGFMQSLPHQLAGIKFRADFRFSINNR</sequence>
<dbReference type="EMBL" id="QJKJ01010135">
    <property type="protein sequence ID" value="RDX74567.1"/>
    <property type="molecule type" value="Genomic_DNA"/>
</dbReference>
<comment type="caution">
    <text evidence="1">The sequence shown here is derived from an EMBL/GenBank/DDBJ whole genome shotgun (WGS) entry which is preliminary data.</text>
</comment>
<dbReference type="AlphaFoldDB" id="A0A371F8E9"/>
<evidence type="ECO:0000313" key="2">
    <source>
        <dbReference type="Proteomes" id="UP000257109"/>
    </source>
</evidence>
<feature type="non-terminal residue" evidence="1">
    <location>
        <position position="1"/>
    </location>
</feature>
<dbReference type="Proteomes" id="UP000257109">
    <property type="component" value="Unassembled WGS sequence"/>
</dbReference>
<evidence type="ECO:0000313" key="1">
    <source>
        <dbReference type="EMBL" id="RDX74567.1"/>
    </source>
</evidence>
<accession>A0A371F8E9</accession>
<protein>
    <submittedName>
        <fullName evidence="1">Uncharacterized protein</fullName>
    </submittedName>
</protein>
<organism evidence="1 2">
    <name type="scientific">Mucuna pruriens</name>
    <name type="common">Velvet bean</name>
    <name type="synonym">Dolichos pruriens</name>
    <dbReference type="NCBI Taxonomy" id="157652"/>
    <lineage>
        <taxon>Eukaryota</taxon>
        <taxon>Viridiplantae</taxon>
        <taxon>Streptophyta</taxon>
        <taxon>Embryophyta</taxon>
        <taxon>Tracheophyta</taxon>
        <taxon>Spermatophyta</taxon>
        <taxon>Magnoliopsida</taxon>
        <taxon>eudicotyledons</taxon>
        <taxon>Gunneridae</taxon>
        <taxon>Pentapetalae</taxon>
        <taxon>rosids</taxon>
        <taxon>fabids</taxon>
        <taxon>Fabales</taxon>
        <taxon>Fabaceae</taxon>
        <taxon>Papilionoideae</taxon>
        <taxon>50 kb inversion clade</taxon>
        <taxon>NPAAA clade</taxon>
        <taxon>indigoferoid/millettioid clade</taxon>
        <taxon>Phaseoleae</taxon>
        <taxon>Mucuna</taxon>
    </lineage>
</organism>
<name>A0A371F8E9_MUCPR</name>
<reference evidence="1" key="1">
    <citation type="submission" date="2018-05" db="EMBL/GenBank/DDBJ databases">
        <title>Draft genome of Mucuna pruriens seed.</title>
        <authorList>
            <person name="Nnadi N.E."/>
            <person name="Vos R."/>
            <person name="Hasami M.H."/>
            <person name="Devisetty U.K."/>
            <person name="Aguiy J.C."/>
        </authorList>
    </citation>
    <scope>NUCLEOTIDE SEQUENCE [LARGE SCALE GENOMIC DNA]</scope>
    <source>
        <strain evidence="1">JCA_2017</strain>
    </source>
</reference>
<proteinExistence type="predicted"/>